<feature type="region of interest" description="Disordered" evidence="2">
    <location>
        <begin position="460"/>
        <end position="597"/>
    </location>
</feature>
<dbReference type="InterPro" id="IPR013083">
    <property type="entry name" value="Znf_RING/FYVE/PHD"/>
</dbReference>
<dbReference type="EMBL" id="CAXLJL010000057">
    <property type="protein sequence ID" value="CAL5130172.1"/>
    <property type="molecule type" value="Genomic_DNA"/>
</dbReference>
<evidence type="ECO:0000256" key="2">
    <source>
        <dbReference type="SAM" id="MobiDB-lite"/>
    </source>
</evidence>
<name>A0AAV2T226_CALDB</name>
<feature type="compositionally biased region" description="Polar residues" evidence="2">
    <location>
        <begin position="536"/>
        <end position="552"/>
    </location>
</feature>
<dbReference type="GO" id="GO:0034967">
    <property type="term" value="C:Set3 complex"/>
    <property type="evidence" value="ECO:0007669"/>
    <property type="project" value="TreeGrafter"/>
</dbReference>
<dbReference type="SUPFAM" id="SSF82199">
    <property type="entry name" value="SET domain"/>
    <property type="match status" value="1"/>
</dbReference>
<dbReference type="Pfam" id="PF00856">
    <property type="entry name" value="SET"/>
    <property type="match status" value="1"/>
</dbReference>
<dbReference type="Proteomes" id="UP001497525">
    <property type="component" value="Unassembled WGS sequence"/>
</dbReference>
<feature type="compositionally biased region" description="Polar residues" evidence="2">
    <location>
        <begin position="936"/>
        <end position="957"/>
    </location>
</feature>
<dbReference type="InterPro" id="IPR011011">
    <property type="entry name" value="Znf_FYVE_PHD"/>
</dbReference>
<feature type="region of interest" description="Disordered" evidence="2">
    <location>
        <begin position="818"/>
        <end position="986"/>
    </location>
</feature>
<comment type="caution">
    <text evidence="4">The sequence shown here is derived from an EMBL/GenBank/DDBJ whole genome shotgun (WGS) entry which is preliminary data.</text>
</comment>
<dbReference type="SMART" id="SM00317">
    <property type="entry name" value="SET"/>
    <property type="match status" value="1"/>
</dbReference>
<feature type="compositionally biased region" description="Low complexity" evidence="2">
    <location>
        <begin position="506"/>
        <end position="531"/>
    </location>
</feature>
<feature type="compositionally biased region" description="Basic and acidic residues" evidence="2">
    <location>
        <begin position="892"/>
        <end position="903"/>
    </location>
</feature>
<feature type="compositionally biased region" description="Polar residues" evidence="2">
    <location>
        <begin position="860"/>
        <end position="879"/>
    </location>
</feature>
<dbReference type="PROSITE" id="PS50280">
    <property type="entry name" value="SET"/>
    <property type="match status" value="1"/>
</dbReference>
<evidence type="ECO:0000313" key="4">
    <source>
        <dbReference type="EMBL" id="CAL5130172.1"/>
    </source>
</evidence>
<dbReference type="CDD" id="cd10529">
    <property type="entry name" value="SET_SETD5-like"/>
    <property type="match status" value="1"/>
</dbReference>
<feature type="compositionally biased region" description="Low complexity" evidence="2">
    <location>
        <begin position="880"/>
        <end position="891"/>
    </location>
</feature>
<feature type="compositionally biased region" description="Polar residues" evidence="2">
    <location>
        <begin position="487"/>
        <end position="500"/>
    </location>
</feature>
<organism evidence="4 5">
    <name type="scientific">Calicophoron daubneyi</name>
    <name type="common">Rumen fluke</name>
    <name type="synonym">Paramphistomum daubneyi</name>
    <dbReference type="NCBI Taxonomy" id="300641"/>
    <lineage>
        <taxon>Eukaryota</taxon>
        <taxon>Metazoa</taxon>
        <taxon>Spiralia</taxon>
        <taxon>Lophotrochozoa</taxon>
        <taxon>Platyhelminthes</taxon>
        <taxon>Trematoda</taxon>
        <taxon>Digenea</taxon>
        <taxon>Plagiorchiida</taxon>
        <taxon>Pronocephalata</taxon>
        <taxon>Paramphistomoidea</taxon>
        <taxon>Paramphistomidae</taxon>
        <taxon>Calicophoron</taxon>
    </lineage>
</organism>
<feature type="domain" description="SET" evidence="3">
    <location>
        <begin position="640"/>
        <end position="766"/>
    </location>
</feature>
<dbReference type="GO" id="GO:0006355">
    <property type="term" value="P:regulation of DNA-templated transcription"/>
    <property type="evidence" value="ECO:0007669"/>
    <property type="project" value="TreeGrafter"/>
</dbReference>
<feature type="compositionally biased region" description="Low complexity" evidence="2">
    <location>
        <begin position="846"/>
        <end position="857"/>
    </location>
</feature>
<feature type="region of interest" description="Disordered" evidence="2">
    <location>
        <begin position="406"/>
        <end position="448"/>
    </location>
</feature>
<dbReference type="Gene3D" id="3.30.40.10">
    <property type="entry name" value="Zinc/RING finger domain, C3HC4 (zinc finger)"/>
    <property type="match status" value="1"/>
</dbReference>
<reference evidence="4" key="1">
    <citation type="submission" date="2024-06" db="EMBL/GenBank/DDBJ databases">
        <authorList>
            <person name="Liu X."/>
            <person name="Lenzi L."/>
            <person name="Haldenby T S."/>
            <person name="Uol C."/>
        </authorList>
    </citation>
    <scope>NUCLEOTIDE SEQUENCE</scope>
</reference>
<evidence type="ECO:0000259" key="3">
    <source>
        <dbReference type="PROSITE" id="PS50280"/>
    </source>
</evidence>
<dbReference type="AlphaFoldDB" id="A0AAV2T226"/>
<keyword evidence="1" id="KW-0156">Chromatin regulator</keyword>
<dbReference type="InterPro" id="IPR046341">
    <property type="entry name" value="SET_dom_sf"/>
</dbReference>
<dbReference type="InterPro" id="IPR001214">
    <property type="entry name" value="SET_dom"/>
</dbReference>
<proteinExistence type="predicted"/>
<dbReference type="GO" id="GO:0006325">
    <property type="term" value="P:chromatin organization"/>
    <property type="evidence" value="ECO:0007669"/>
    <property type="project" value="UniProtKB-KW"/>
</dbReference>
<accession>A0AAV2T226</accession>
<sequence>MDIRRKTTFLSRNSDGRPTHTYCPFFQSAQKKYFNVDPNSGLHLVGPMFELTACVELRGDDEDFDAVYPESSLSYGPTICSFGLKYNDHNYALPSGLTPPSMAPHLMDVHPPRDKCTTEAHSTTEDSSRVYGQEDSPKEHLEPNSSGDGVASSDGKKVPKPWSAKNKSNRCVATGDSCNREKCVMPRHGKGAVVFEHMEMRYEPELKVIEVPEELAVSPSQLSDLDSDLSDDGYANTKIVPAPAARTIVLDGTVLSDVMCNNIRCPCGSSQNKTRLIRCLQCNFYQHVVCMEALYNTPLPLLCEGYTCNHCRGTSSLEQHGSQRFTALSVSQSNVQGNQSSEIVTIGSSIPTDQSTVVLRLETNSITNEDGTQDISKCAVSKEGTIGAQYVEVTADRAKSLGLISHSASPELPGSRSTTSIPASVHFGRGGAPVSKDHEAGSRPGWNSVDWERLNELSRSTRRVHGDTDVNLRMPSPPRASKRKQDLTTTSYNDADTSLAESVDKGLSTSMGSEELSSSGVTPVSTPSSTPYKLPASSTPCSTPGHTLTPGSECSGASGLENSPVHPHLSADKRQHKSHRNLFPESGTPTKRRFNPRTHPLGAVWAKDYREAESDAYTKALLDYIESRLAASLERNYRIPPACLTRTPLCRVVLFDHDDKGIEASVRLGPNEVVTEVRGQFLLLEEYEHYVDPTSEYNRYVLFYHGFGDRDIVIDSSQYGNSARFIRRSCIPNCRLEHYIVQSKLQIVIRTSMEVMPGTELTIPFDLDYHACRYPLDCACARSRCPVLKWRRKLLRNKVVPNLDYSKYIESQLRALSKPLSQESPNSRTGLFDPSPLSGSPLMKTSIGNSSRSSIVSLPGSPSQTGAQASPGSSAVNRPSASNLNSLSSRSRNADDYLARAEKSSSSTAFPTSRFAASTSVGSDSITDENEMPANSEASDQSSESAHGSPVNPTQIHSKPVAPDKKLTFEPIITTRRQAAAMRNVR</sequence>
<dbReference type="PANTHER" id="PTHR46462">
    <property type="entry name" value="UPSET, ISOFORM A"/>
    <property type="match status" value="1"/>
</dbReference>
<feature type="compositionally biased region" description="Basic and acidic residues" evidence="2">
    <location>
        <begin position="107"/>
        <end position="128"/>
    </location>
</feature>
<dbReference type="SUPFAM" id="SSF57903">
    <property type="entry name" value="FYVE/PHD zinc finger"/>
    <property type="match status" value="1"/>
</dbReference>
<feature type="compositionally biased region" description="Polar residues" evidence="2">
    <location>
        <begin position="819"/>
        <end position="829"/>
    </location>
</feature>
<dbReference type="PANTHER" id="PTHR46462:SF3">
    <property type="entry name" value="UPSET, ISOFORM A"/>
    <property type="match status" value="1"/>
</dbReference>
<dbReference type="Gene3D" id="2.170.270.10">
    <property type="entry name" value="SET domain"/>
    <property type="match status" value="1"/>
</dbReference>
<evidence type="ECO:0000256" key="1">
    <source>
        <dbReference type="ARBA" id="ARBA00022853"/>
    </source>
</evidence>
<dbReference type="GO" id="GO:0070210">
    <property type="term" value="C:Rpd3L-Expanded complex"/>
    <property type="evidence" value="ECO:0007669"/>
    <property type="project" value="TreeGrafter"/>
</dbReference>
<feature type="compositionally biased region" description="Polar residues" evidence="2">
    <location>
        <begin position="904"/>
        <end position="925"/>
    </location>
</feature>
<gene>
    <name evidence="4" type="ORF">CDAUBV1_LOCUS1611</name>
</gene>
<protein>
    <recommendedName>
        <fullName evidence="3">SET domain-containing protein</fullName>
    </recommendedName>
</protein>
<feature type="region of interest" description="Disordered" evidence="2">
    <location>
        <begin position="102"/>
        <end position="172"/>
    </location>
</feature>
<evidence type="ECO:0000313" key="5">
    <source>
        <dbReference type="Proteomes" id="UP001497525"/>
    </source>
</evidence>